<dbReference type="Proteomes" id="UP000235220">
    <property type="component" value="Chromosome 3"/>
</dbReference>
<sequence length="503" mass="57290">MADIKIDIRDSLSHNEWFEKCIRSYRIQDKSRSNRPKIQNVPQMLRLIESNKKCYDPLVVSIGPYHHGKAELSVVEEYKFLLTEKYLSRTGSNFEDVCNQVAEVAKEARECYKGDLKREIKKDEKQEISDEEFTRMMCLDACFILQFMYCTVKQKRGELGMKRDIMAFVHRDLLLLENQLPYLVLKKLILTFKFNDGTDDSESIIHKFIEMTQATSPHRVVSFRERLCKYISSKICTGSVAQDVSVNREIGEPVHLLQIFREKLIDTNAIEDGKSSSIRELFASCFGKFKNCLTYFCPKVLIQNGQDDEKPASISGWYSYRSASELKSVGIHFKPGKTRNFKDVSFKSTFLGGQLTLPQITVDDSTKSLLLNMVAYETCPDAPDDFGVTSYVCLMDTLIDTAEDVKVLRSNGVLLNVLGSDQQVADLFNGIANDLVPNPDTYSQVKALMETHYKNRVNIWIADWLHTHFSSPWAILAFVAAVFAITLSCLQTYYAANPPNGSC</sequence>
<gene>
    <name evidence="3" type="primary">LOC108988385</name>
</gene>
<dbReference type="InterPro" id="IPR004158">
    <property type="entry name" value="DUF247_pln"/>
</dbReference>
<accession>A0A6P9EAM5</accession>
<proteinExistence type="predicted"/>
<protein>
    <submittedName>
        <fullName evidence="3">UPF0481 protein At3g47200-like isoform X1</fullName>
    </submittedName>
</protein>
<reference evidence="3" key="1">
    <citation type="submission" date="2025-08" db="UniProtKB">
        <authorList>
            <consortium name="RefSeq"/>
        </authorList>
    </citation>
    <scope>IDENTIFICATION</scope>
    <source>
        <tissue evidence="3">Leaves</tissue>
    </source>
</reference>
<dbReference type="PANTHER" id="PTHR31170:SF25">
    <property type="entry name" value="BNAA09G04570D PROTEIN"/>
    <property type="match status" value="1"/>
</dbReference>
<dbReference type="RefSeq" id="XP_035544396.1">
    <property type="nucleotide sequence ID" value="XM_035688503.1"/>
</dbReference>
<organism evidence="2 3">
    <name type="scientific">Juglans regia</name>
    <name type="common">English walnut</name>
    <dbReference type="NCBI Taxonomy" id="51240"/>
    <lineage>
        <taxon>Eukaryota</taxon>
        <taxon>Viridiplantae</taxon>
        <taxon>Streptophyta</taxon>
        <taxon>Embryophyta</taxon>
        <taxon>Tracheophyta</taxon>
        <taxon>Spermatophyta</taxon>
        <taxon>Magnoliopsida</taxon>
        <taxon>eudicotyledons</taxon>
        <taxon>Gunneridae</taxon>
        <taxon>Pentapetalae</taxon>
        <taxon>rosids</taxon>
        <taxon>fabids</taxon>
        <taxon>Fagales</taxon>
        <taxon>Juglandaceae</taxon>
        <taxon>Juglans</taxon>
    </lineage>
</organism>
<dbReference type="GeneID" id="108988385"/>
<feature type="transmembrane region" description="Helical" evidence="1">
    <location>
        <begin position="473"/>
        <end position="496"/>
    </location>
</feature>
<dbReference type="PANTHER" id="PTHR31170">
    <property type="entry name" value="BNAC04G53230D PROTEIN"/>
    <property type="match status" value="1"/>
</dbReference>
<evidence type="ECO:0000256" key="1">
    <source>
        <dbReference type="SAM" id="Phobius"/>
    </source>
</evidence>
<keyword evidence="2" id="KW-1185">Reference proteome</keyword>
<keyword evidence="1" id="KW-1133">Transmembrane helix</keyword>
<dbReference type="Pfam" id="PF03140">
    <property type="entry name" value="DUF247"/>
    <property type="match status" value="1"/>
</dbReference>
<evidence type="ECO:0000313" key="3">
    <source>
        <dbReference type="RefSeq" id="XP_035544396.1"/>
    </source>
</evidence>
<dbReference type="AlphaFoldDB" id="A0A6P9EAM5"/>
<keyword evidence="1" id="KW-0812">Transmembrane</keyword>
<name>A0A6P9EAM5_JUGRE</name>
<dbReference type="InParanoid" id="A0A6P9EAM5"/>
<keyword evidence="1" id="KW-0472">Membrane</keyword>
<evidence type="ECO:0000313" key="2">
    <source>
        <dbReference type="Proteomes" id="UP000235220"/>
    </source>
</evidence>
<dbReference type="OrthoDB" id="1849062at2759"/>